<sequence length="330" mass="37013">MECQCEKDNPEDAAGGWWNMQMGTFTVVGYLLYRFSQTLPALIRWPIRIFCSLTGVSTLWSWVSHLVGTLRGIQGLCKWLSRIWRFIGSSSSKFKWLIAVILGSEMEPSSSGACKPGLRLIILGPTWGGRTSLADVLLGKSKKHAPKGPLMESTRRSTVIDGREVVVVETPDVLGTSLVPEIRAREALRSLQLCGPGPHAFLLVVQASGSKPGVDHDIIHAILTTINTFGAETAGFIIPVLIQPDHRDELPNPDFNDMAVRKFLRLRIEENTIPKELKKIRRQVMELLMEVKSQNEGHFVHELQKREESIREELLNDMTSVLAEKLPHEY</sequence>
<evidence type="ECO:0000256" key="1">
    <source>
        <dbReference type="ARBA" id="ARBA00008535"/>
    </source>
</evidence>
<dbReference type="InterPro" id="IPR006703">
    <property type="entry name" value="G_AIG1"/>
</dbReference>
<evidence type="ECO:0000256" key="3">
    <source>
        <dbReference type="ARBA" id="ARBA00023134"/>
    </source>
</evidence>
<feature type="domain" description="AIG1-type G" evidence="4">
    <location>
        <begin position="118"/>
        <end position="305"/>
    </location>
</feature>
<dbReference type="OrthoDB" id="8892667at2759"/>
<keyword evidence="5" id="KW-1185">Reference proteome</keyword>
<evidence type="ECO:0000313" key="7">
    <source>
        <dbReference type="RefSeq" id="XP_034056922.1"/>
    </source>
</evidence>
<dbReference type="SUPFAM" id="SSF52540">
    <property type="entry name" value="P-loop containing nucleoside triphosphate hydrolases"/>
    <property type="match status" value="1"/>
</dbReference>
<dbReference type="PANTHER" id="PTHR10903">
    <property type="entry name" value="GTPASE, IMAP FAMILY MEMBER-RELATED"/>
    <property type="match status" value="1"/>
</dbReference>
<name>A0A6P8TG99_GYMAC</name>
<dbReference type="Pfam" id="PF04548">
    <property type="entry name" value="AIG1"/>
    <property type="match status" value="1"/>
</dbReference>
<dbReference type="GeneID" id="117536237"/>
<dbReference type="RefSeq" id="XP_034056921.1">
    <property type="nucleotide sequence ID" value="XM_034201030.1"/>
</dbReference>
<dbReference type="Gene3D" id="3.40.50.300">
    <property type="entry name" value="P-loop containing nucleotide triphosphate hydrolases"/>
    <property type="match status" value="1"/>
</dbReference>
<dbReference type="InterPro" id="IPR045058">
    <property type="entry name" value="GIMA/IAN/Toc"/>
</dbReference>
<evidence type="ECO:0000256" key="2">
    <source>
        <dbReference type="ARBA" id="ARBA00022741"/>
    </source>
</evidence>
<dbReference type="GO" id="GO:0005525">
    <property type="term" value="F:GTP binding"/>
    <property type="evidence" value="ECO:0007669"/>
    <property type="project" value="UniProtKB-KW"/>
</dbReference>
<dbReference type="RefSeq" id="XP_034056922.1">
    <property type="nucleotide sequence ID" value="XM_034201031.1"/>
</dbReference>
<organism evidence="5 7">
    <name type="scientific">Gymnodraco acuticeps</name>
    <name type="common">Antarctic dragonfish</name>
    <dbReference type="NCBI Taxonomy" id="8218"/>
    <lineage>
        <taxon>Eukaryota</taxon>
        <taxon>Metazoa</taxon>
        <taxon>Chordata</taxon>
        <taxon>Craniata</taxon>
        <taxon>Vertebrata</taxon>
        <taxon>Euteleostomi</taxon>
        <taxon>Actinopterygii</taxon>
        <taxon>Neopterygii</taxon>
        <taxon>Teleostei</taxon>
        <taxon>Neoteleostei</taxon>
        <taxon>Acanthomorphata</taxon>
        <taxon>Eupercaria</taxon>
        <taxon>Perciformes</taxon>
        <taxon>Notothenioidei</taxon>
        <taxon>Bathydraconidae</taxon>
        <taxon>Gymnodraco</taxon>
    </lineage>
</organism>
<evidence type="ECO:0000313" key="5">
    <source>
        <dbReference type="Proteomes" id="UP000515161"/>
    </source>
</evidence>
<keyword evidence="2" id="KW-0547">Nucleotide-binding</keyword>
<dbReference type="PANTHER" id="PTHR10903:SF170">
    <property type="entry name" value="GTPASE IMAP FAMILY MEMBER 7"/>
    <property type="match status" value="1"/>
</dbReference>
<reference evidence="6 7" key="1">
    <citation type="submission" date="2025-04" db="UniProtKB">
        <authorList>
            <consortium name="RefSeq"/>
        </authorList>
    </citation>
    <scope>IDENTIFICATION</scope>
</reference>
<protein>
    <submittedName>
        <fullName evidence="6 7">GTPase IMAP family member 4-like</fullName>
    </submittedName>
</protein>
<evidence type="ECO:0000259" key="4">
    <source>
        <dbReference type="Pfam" id="PF04548"/>
    </source>
</evidence>
<comment type="similarity">
    <text evidence="1">Belongs to the TRAFAC class TrmE-Era-EngA-EngB-Septin-like GTPase superfamily. AIG1/Toc34/Toc159-like paraseptin GTPase family. IAN subfamily.</text>
</comment>
<evidence type="ECO:0000313" key="6">
    <source>
        <dbReference type="RefSeq" id="XP_034056921.1"/>
    </source>
</evidence>
<evidence type="ECO:0000313" key="8">
    <source>
        <dbReference type="RefSeq" id="XP_034056923.1"/>
    </source>
</evidence>
<dbReference type="Proteomes" id="UP000515161">
    <property type="component" value="Unplaced"/>
</dbReference>
<proteinExistence type="inferred from homology"/>
<dbReference type="AlphaFoldDB" id="A0A6P8TG99"/>
<dbReference type="InterPro" id="IPR027417">
    <property type="entry name" value="P-loop_NTPase"/>
</dbReference>
<gene>
    <name evidence="6 7 8" type="primary">LOC117536237</name>
</gene>
<dbReference type="KEGG" id="gacu:117536237"/>
<keyword evidence="3" id="KW-0342">GTP-binding</keyword>
<dbReference type="RefSeq" id="XP_034056923.1">
    <property type="nucleotide sequence ID" value="XM_034201032.1"/>
</dbReference>
<accession>A0A6P8TG99</accession>